<accession>A0ABU6VEM7</accession>
<keyword evidence="3" id="KW-1185">Reference proteome</keyword>
<evidence type="ECO:0000313" key="3">
    <source>
        <dbReference type="Proteomes" id="UP001341840"/>
    </source>
</evidence>
<evidence type="ECO:0000256" key="1">
    <source>
        <dbReference type="SAM" id="MobiDB-lite"/>
    </source>
</evidence>
<feature type="compositionally biased region" description="Polar residues" evidence="1">
    <location>
        <begin position="76"/>
        <end position="90"/>
    </location>
</feature>
<gene>
    <name evidence="2" type="ORF">PIB30_043725</name>
</gene>
<reference evidence="2 3" key="1">
    <citation type="journal article" date="2023" name="Plants (Basel)">
        <title>Bridging the Gap: Combining Genomics and Transcriptomics Approaches to Understand Stylosanthes scabra, an Orphan Legume from the Brazilian Caatinga.</title>
        <authorList>
            <person name="Ferreira-Neto J.R.C."/>
            <person name="da Silva M.D."/>
            <person name="Binneck E."/>
            <person name="de Melo N.F."/>
            <person name="da Silva R.H."/>
            <person name="de Melo A.L.T.M."/>
            <person name="Pandolfi V."/>
            <person name="Bustamante F.O."/>
            <person name="Brasileiro-Vidal A.C."/>
            <person name="Benko-Iseppon A.M."/>
        </authorList>
    </citation>
    <scope>NUCLEOTIDE SEQUENCE [LARGE SCALE GENOMIC DNA]</scope>
    <source>
        <tissue evidence="2">Leaves</tissue>
    </source>
</reference>
<dbReference type="EMBL" id="JASCZI010151291">
    <property type="protein sequence ID" value="MED6171756.1"/>
    <property type="molecule type" value="Genomic_DNA"/>
</dbReference>
<feature type="region of interest" description="Disordered" evidence="1">
    <location>
        <begin position="69"/>
        <end position="99"/>
    </location>
</feature>
<organism evidence="2 3">
    <name type="scientific">Stylosanthes scabra</name>
    <dbReference type="NCBI Taxonomy" id="79078"/>
    <lineage>
        <taxon>Eukaryota</taxon>
        <taxon>Viridiplantae</taxon>
        <taxon>Streptophyta</taxon>
        <taxon>Embryophyta</taxon>
        <taxon>Tracheophyta</taxon>
        <taxon>Spermatophyta</taxon>
        <taxon>Magnoliopsida</taxon>
        <taxon>eudicotyledons</taxon>
        <taxon>Gunneridae</taxon>
        <taxon>Pentapetalae</taxon>
        <taxon>rosids</taxon>
        <taxon>fabids</taxon>
        <taxon>Fabales</taxon>
        <taxon>Fabaceae</taxon>
        <taxon>Papilionoideae</taxon>
        <taxon>50 kb inversion clade</taxon>
        <taxon>dalbergioids sensu lato</taxon>
        <taxon>Dalbergieae</taxon>
        <taxon>Pterocarpus clade</taxon>
        <taxon>Stylosanthes</taxon>
    </lineage>
</organism>
<proteinExistence type="predicted"/>
<protein>
    <submittedName>
        <fullName evidence="2">Uncharacterized protein</fullName>
    </submittedName>
</protein>
<name>A0ABU6VEM7_9FABA</name>
<evidence type="ECO:0000313" key="2">
    <source>
        <dbReference type="EMBL" id="MED6171756.1"/>
    </source>
</evidence>
<sequence length="99" mass="10509">MAGDKPSPSAFKAYELPTRASPRLAALRARSAATPYLEAPITPAVRAPDTTRKTARISVKNYSMRLANRGGPSIVSPITNTPIKISSDSETGSKPEDIV</sequence>
<dbReference type="Proteomes" id="UP001341840">
    <property type="component" value="Unassembled WGS sequence"/>
</dbReference>
<comment type="caution">
    <text evidence="2">The sequence shown here is derived from an EMBL/GenBank/DDBJ whole genome shotgun (WGS) entry which is preliminary data.</text>
</comment>